<evidence type="ECO:0000256" key="4">
    <source>
        <dbReference type="ARBA" id="ARBA00022989"/>
    </source>
</evidence>
<dbReference type="eggNOG" id="COG0628">
    <property type="taxonomic scope" value="Bacteria"/>
</dbReference>
<evidence type="ECO:0000313" key="7">
    <source>
        <dbReference type="EMBL" id="GAE47690.1"/>
    </source>
</evidence>
<accession>W4RTE1</accession>
<dbReference type="AlphaFoldDB" id="W4RTE1"/>
<dbReference type="EMBL" id="BAUW01000091">
    <property type="protein sequence ID" value="GAE47690.1"/>
    <property type="molecule type" value="Genomic_DNA"/>
</dbReference>
<reference evidence="7 8" key="1">
    <citation type="submission" date="2013-12" db="EMBL/GenBank/DDBJ databases">
        <title>NBRP : Genome information of microbial organism related human and environment.</title>
        <authorList>
            <person name="Hattori M."/>
            <person name="Oshima K."/>
            <person name="Inaba H."/>
            <person name="Suda W."/>
            <person name="Sakamoto M."/>
            <person name="Iino T."/>
            <person name="Kitahara M."/>
            <person name="Oshida Y."/>
            <person name="Iida T."/>
            <person name="Kudo T."/>
            <person name="Itoh T."/>
            <person name="Ahmed I."/>
            <person name="Ohkuma M."/>
        </authorList>
    </citation>
    <scope>NUCLEOTIDE SEQUENCE [LARGE SCALE GENOMIC DNA]</scope>
    <source>
        <strain evidence="7 8">JCM 21738</strain>
    </source>
</reference>
<proteinExistence type="inferred from homology"/>
<organism evidence="7 8">
    <name type="scientific">Mesobacillus boroniphilus JCM 21738</name>
    <dbReference type="NCBI Taxonomy" id="1294265"/>
    <lineage>
        <taxon>Bacteria</taxon>
        <taxon>Bacillati</taxon>
        <taxon>Bacillota</taxon>
        <taxon>Bacilli</taxon>
        <taxon>Bacillales</taxon>
        <taxon>Bacillaceae</taxon>
        <taxon>Mesobacillus</taxon>
    </lineage>
</organism>
<dbReference type="GO" id="GO:0016020">
    <property type="term" value="C:membrane"/>
    <property type="evidence" value="ECO:0007669"/>
    <property type="project" value="UniProtKB-SubCell"/>
</dbReference>
<evidence type="ECO:0000256" key="5">
    <source>
        <dbReference type="ARBA" id="ARBA00023136"/>
    </source>
</evidence>
<evidence type="ECO:0000256" key="1">
    <source>
        <dbReference type="ARBA" id="ARBA00004141"/>
    </source>
</evidence>
<evidence type="ECO:0000313" key="8">
    <source>
        <dbReference type="Proteomes" id="UP000018949"/>
    </source>
</evidence>
<dbReference type="Proteomes" id="UP000018949">
    <property type="component" value="Unassembled WGS sequence"/>
</dbReference>
<feature type="transmembrane region" description="Helical" evidence="6">
    <location>
        <begin position="12"/>
        <end position="30"/>
    </location>
</feature>
<keyword evidence="4 6" id="KW-1133">Transmembrane helix</keyword>
<sequence length="157" mass="17417">MNLVYLHRTLRFIFVIGTVVAGALALFYVSKVTYPFIIGFLIAFMMNPLVNLFQTRAKMPRSLAVLISLVLIMLVFAGLITLLVVEIASGAEYLAKVVPEHLVTLIDYIEHLFAAQLIPLYNQLTGMFQSLESGQQDTIMDNIQNVGALSGQRQGIL</sequence>
<evidence type="ECO:0000256" key="2">
    <source>
        <dbReference type="ARBA" id="ARBA00009773"/>
    </source>
</evidence>
<dbReference type="InterPro" id="IPR002549">
    <property type="entry name" value="AI-2E-like"/>
</dbReference>
<gene>
    <name evidence="7" type="ORF">JCM21738_4698</name>
</gene>
<keyword evidence="3 6" id="KW-0812">Transmembrane</keyword>
<comment type="caution">
    <text evidence="7">The sequence shown here is derived from an EMBL/GenBank/DDBJ whole genome shotgun (WGS) entry which is preliminary data.</text>
</comment>
<feature type="transmembrane region" description="Helical" evidence="6">
    <location>
        <begin position="65"/>
        <end position="85"/>
    </location>
</feature>
<name>W4RTE1_9BACI</name>
<evidence type="ECO:0000256" key="3">
    <source>
        <dbReference type="ARBA" id="ARBA00022692"/>
    </source>
</evidence>
<feature type="transmembrane region" description="Helical" evidence="6">
    <location>
        <begin position="36"/>
        <end position="53"/>
    </location>
</feature>
<comment type="subcellular location">
    <subcellularLocation>
        <location evidence="1">Membrane</location>
        <topology evidence="1">Multi-pass membrane protein</topology>
    </subcellularLocation>
</comment>
<comment type="similarity">
    <text evidence="2">Belongs to the autoinducer-2 exporter (AI-2E) (TC 2.A.86) family.</text>
</comment>
<protein>
    <submittedName>
        <fullName evidence="7">Membrane protein YtvI</fullName>
    </submittedName>
</protein>
<keyword evidence="5 6" id="KW-0472">Membrane</keyword>
<keyword evidence="8" id="KW-1185">Reference proteome</keyword>
<dbReference type="Pfam" id="PF01594">
    <property type="entry name" value="AI-2E_transport"/>
    <property type="match status" value="1"/>
</dbReference>
<evidence type="ECO:0000256" key="6">
    <source>
        <dbReference type="SAM" id="Phobius"/>
    </source>
</evidence>